<evidence type="ECO:0000259" key="3">
    <source>
        <dbReference type="Pfam" id="PF14870"/>
    </source>
</evidence>
<sequence>MKYFFFLLSFSNVLLFSQNDWSWQNPLPQGNTLYSVSFADSLIGWAVGEHGTIIKSTDGGETWSLQQSTITERLHSVHAFNENSVYAVSENGTVLKTTDGGESWNAQSGSQSGINNSFFVDAQIGWMIGNGGTILKTIDAGNNWSLQTSGTNNDLFGIYFVGTDSGLIVGDSSTVLQTTDGGSNWIPLTIEPRLAVGKHAEASQITEYIKTNAGWSVYNEQANILVVVGDNGYISTSKNGTVWSKRNSGVSFDLKSVTGYQKDDYLLLVAAGDNGCIVYSLDEGETWHPSFFGSGELNMVLGFIGAPPIGKNLNKQADNIVKFITVGMHGLIGISTDDGKTWSAKSSSIVNTNTNLTTIAKAGSNLWVAGHSGKVLLTTDGGDNWTVQTTGTTQTFNSISFVDENTGWVTSNFLGQGTIRKTTDGGDSWFTQTSGISVTINNINFIDENTGWVTGGGGTILKSTDGGGIWNPQSSGTNNAIFSTSIVNENTVWAVGSNGIILKTDDGGTNWNTQPSGTTNTLRSVTSVNENTAYAVGLFDTIIKTTDGGINWIPQTSGTTNSYLRSVFFVDENNGWAAGLNGTLLRTTNGGTEWLQLNSGTNKNIEAVLFIDANAGWIAGDNGAILKTTTGGGVTSIDEKSRYLLPDDFILYQNYPNPFNPVTVIGYRLPVISNVSLKVYDALGREIAILVNEEKPAGRYEVVFDGSGLSSSVYFYKYTVTPHSGKSGIFSEVKKLLLLK</sequence>
<evidence type="ECO:0000256" key="2">
    <source>
        <dbReference type="ARBA" id="ARBA00023276"/>
    </source>
</evidence>
<dbReference type="Pfam" id="PF14870">
    <property type="entry name" value="PSII_BNR"/>
    <property type="match status" value="4"/>
</dbReference>
<dbReference type="SUPFAM" id="SSF110296">
    <property type="entry name" value="Oligoxyloglucan reducing end-specific cellobiohydrolase"/>
    <property type="match status" value="3"/>
</dbReference>
<feature type="domain" description="Photosynthesis system II assembly factor Ycf48/Hcf136-like" evidence="3">
    <location>
        <begin position="564"/>
        <end position="627"/>
    </location>
</feature>
<dbReference type="PANTHER" id="PTHR47199">
    <property type="entry name" value="PHOTOSYSTEM II STABILITY/ASSEMBLY FACTOR HCF136, CHLOROPLASTIC"/>
    <property type="match status" value="1"/>
</dbReference>
<dbReference type="Gene3D" id="2.130.10.10">
    <property type="entry name" value="YVTN repeat-like/Quinoprotein amine dehydrogenase"/>
    <property type="match status" value="4"/>
</dbReference>
<keyword evidence="1" id="KW-0602">Photosynthesis</keyword>
<dbReference type="GO" id="GO:0015979">
    <property type="term" value="P:photosynthesis"/>
    <property type="evidence" value="ECO:0007669"/>
    <property type="project" value="UniProtKB-KW"/>
</dbReference>
<feature type="domain" description="Photosynthesis system II assembly factor Ycf48/Hcf136-like" evidence="3">
    <location>
        <begin position="19"/>
        <end position="105"/>
    </location>
</feature>
<gene>
    <name evidence="4" type="ORF">ASZ90_004368</name>
</gene>
<dbReference type="EMBL" id="LNQE01000596">
    <property type="protein sequence ID" value="KUG25808.1"/>
    <property type="molecule type" value="Genomic_DNA"/>
</dbReference>
<dbReference type="CDD" id="cd15482">
    <property type="entry name" value="Sialidase_non-viral"/>
    <property type="match status" value="1"/>
</dbReference>
<comment type="caution">
    <text evidence="4">The sequence shown here is derived from an EMBL/GenBank/DDBJ whole genome shotgun (WGS) entry which is preliminary data.</text>
</comment>
<accession>A0A0W8FY30</accession>
<dbReference type="GO" id="GO:0009523">
    <property type="term" value="C:photosystem II"/>
    <property type="evidence" value="ECO:0007669"/>
    <property type="project" value="UniProtKB-KW"/>
</dbReference>
<dbReference type="PANTHER" id="PTHR47199:SF2">
    <property type="entry name" value="PHOTOSYSTEM II STABILITY_ASSEMBLY FACTOR HCF136, CHLOROPLASTIC"/>
    <property type="match status" value="1"/>
</dbReference>
<name>A0A0W8FY30_9ZZZZ</name>
<feature type="domain" description="Photosynthesis system II assembly factor Ycf48/Hcf136-like" evidence="3">
    <location>
        <begin position="437"/>
        <end position="552"/>
    </location>
</feature>
<keyword evidence="2" id="KW-0604">Photosystem II</keyword>
<evidence type="ECO:0000313" key="4">
    <source>
        <dbReference type="EMBL" id="KUG25808.1"/>
    </source>
</evidence>
<dbReference type="AlphaFoldDB" id="A0A0W8FY30"/>
<reference evidence="4" key="1">
    <citation type="journal article" date="2015" name="Proc. Natl. Acad. Sci. U.S.A.">
        <title>Networks of energetic and metabolic interactions define dynamics in microbial communities.</title>
        <authorList>
            <person name="Embree M."/>
            <person name="Liu J.K."/>
            <person name="Al-Bassam M.M."/>
            <person name="Zengler K."/>
        </authorList>
    </citation>
    <scope>NUCLEOTIDE SEQUENCE</scope>
</reference>
<dbReference type="InterPro" id="IPR015943">
    <property type="entry name" value="WD40/YVTN_repeat-like_dom_sf"/>
</dbReference>
<proteinExistence type="predicted"/>
<feature type="domain" description="Photosynthesis system II assembly factor Ycf48/Hcf136-like" evidence="3">
    <location>
        <begin position="119"/>
        <end position="195"/>
    </location>
</feature>
<protein>
    <recommendedName>
        <fullName evidence="3">Photosynthesis system II assembly factor Ycf48/Hcf136-like domain-containing protein</fullName>
    </recommendedName>
</protein>
<evidence type="ECO:0000256" key="1">
    <source>
        <dbReference type="ARBA" id="ARBA00022531"/>
    </source>
</evidence>
<dbReference type="Gene3D" id="2.60.40.4070">
    <property type="match status" value="1"/>
</dbReference>
<dbReference type="InterPro" id="IPR028203">
    <property type="entry name" value="PSII_CF48-like_dom"/>
</dbReference>
<organism evidence="4">
    <name type="scientific">hydrocarbon metagenome</name>
    <dbReference type="NCBI Taxonomy" id="938273"/>
    <lineage>
        <taxon>unclassified sequences</taxon>
        <taxon>metagenomes</taxon>
        <taxon>ecological metagenomes</taxon>
    </lineage>
</organism>